<dbReference type="InterPro" id="IPR015421">
    <property type="entry name" value="PyrdxlP-dep_Trfase_major"/>
</dbReference>
<dbReference type="InterPro" id="IPR015424">
    <property type="entry name" value="PyrdxlP-dep_Trfase"/>
</dbReference>
<gene>
    <name evidence="6" type="primary">dapL</name>
    <name evidence="6" type="ORF">Poly59_18530</name>
</gene>
<proteinExistence type="predicted"/>
<dbReference type="Proteomes" id="UP000317977">
    <property type="component" value="Unassembled WGS sequence"/>
</dbReference>
<feature type="region of interest" description="Disordered" evidence="4">
    <location>
        <begin position="51"/>
        <end position="71"/>
    </location>
</feature>
<reference evidence="6 7" key="1">
    <citation type="submission" date="2019-02" db="EMBL/GenBank/DDBJ databases">
        <title>Deep-cultivation of Planctomycetes and their phenomic and genomic characterization uncovers novel biology.</title>
        <authorList>
            <person name="Wiegand S."/>
            <person name="Jogler M."/>
            <person name="Boedeker C."/>
            <person name="Pinto D."/>
            <person name="Vollmers J."/>
            <person name="Rivas-Marin E."/>
            <person name="Kohn T."/>
            <person name="Peeters S.H."/>
            <person name="Heuer A."/>
            <person name="Rast P."/>
            <person name="Oberbeckmann S."/>
            <person name="Bunk B."/>
            <person name="Jeske O."/>
            <person name="Meyerdierks A."/>
            <person name="Storesund J.E."/>
            <person name="Kallscheuer N."/>
            <person name="Luecker S."/>
            <person name="Lage O.M."/>
            <person name="Pohl T."/>
            <person name="Merkel B.J."/>
            <person name="Hornburger P."/>
            <person name="Mueller R.-W."/>
            <person name="Bruemmer F."/>
            <person name="Labrenz M."/>
            <person name="Spormann A.M."/>
            <person name="Op Den Camp H."/>
            <person name="Overmann J."/>
            <person name="Amann R."/>
            <person name="Jetten M.S.M."/>
            <person name="Mascher T."/>
            <person name="Medema M.H."/>
            <person name="Devos D.P."/>
            <person name="Kaster A.-K."/>
            <person name="Ovreas L."/>
            <person name="Rohde M."/>
            <person name="Galperin M.Y."/>
            <person name="Jogler C."/>
        </authorList>
    </citation>
    <scope>NUCLEOTIDE SEQUENCE [LARGE SCALE GENOMIC DNA]</scope>
    <source>
        <strain evidence="6 7">Poly59</strain>
    </source>
</reference>
<evidence type="ECO:0000313" key="6">
    <source>
        <dbReference type="EMBL" id="TWU55553.1"/>
    </source>
</evidence>
<dbReference type="GO" id="GO:0010285">
    <property type="term" value="F:L,L-diaminopimelate aminotransferase activity"/>
    <property type="evidence" value="ECO:0007669"/>
    <property type="project" value="UniProtKB-EC"/>
</dbReference>
<dbReference type="InterPro" id="IPR015422">
    <property type="entry name" value="PyrdxlP-dep_Trfase_small"/>
</dbReference>
<evidence type="ECO:0000256" key="3">
    <source>
        <dbReference type="ARBA" id="ARBA00022679"/>
    </source>
</evidence>
<protein>
    <submittedName>
        <fullName evidence="6">LL-diaminopimelate aminotransferase</fullName>
        <ecNumber evidence="6">2.6.1.83</ecNumber>
    </submittedName>
</protein>
<dbReference type="GO" id="GO:0030170">
    <property type="term" value="F:pyridoxal phosphate binding"/>
    <property type="evidence" value="ECO:0007669"/>
    <property type="project" value="InterPro"/>
</dbReference>
<sequence>MTWTRGVYSLKAKTESNDKWRRHDLGPWIVAAPRLKSLHPCPARMIVHNRGPTIQPKPPLNDSAMSAVTKPDSTSADPYFQSLFADRIGGAGYGKGTEIYKFEKIKRAKRKALADHPDRQLLDFGIGENDSMADAKVRQVMAAEIDKPENRGYADNGVIEYKQAAADFMKRNFGVELDPATQVNHCIGSKPAYAMLPAAFINPGDITMMTVPGYPVAGTHTRYYGGEVFKLPLLAENNFLPDLDAVPDDIYRRTKLLVLNYPNSPTGKTATPEFYEKVVALAKEKQFVVVQDAAHILLSFDGKPLSFLQTPGAMDVGVEVHSMSKGYDMIGWRMGFVCGHPRIVSAFSDIKDNSDSGQFIATQKAAAAALNDDSIPERIRSKYLRRMNKLVAVLKECGFECEVPGGTYFLYAKSPTGTKSGETFAAGEDATRHLIEQFGIVTVPWDDAGAFLRFSVTYVAATEADEDALMDETKKRLGDAGLVW</sequence>
<dbReference type="InterPro" id="IPR004839">
    <property type="entry name" value="Aminotransferase_I/II_large"/>
</dbReference>
<dbReference type="NCBIfam" id="NF004937">
    <property type="entry name" value="PRK06290.1"/>
    <property type="match status" value="1"/>
</dbReference>
<organism evidence="6 7">
    <name type="scientific">Rubripirellula reticaptiva</name>
    <dbReference type="NCBI Taxonomy" id="2528013"/>
    <lineage>
        <taxon>Bacteria</taxon>
        <taxon>Pseudomonadati</taxon>
        <taxon>Planctomycetota</taxon>
        <taxon>Planctomycetia</taxon>
        <taxon>Pirellulales</taxon>
        <taxon>Pirellulaceae</taxon>
        <taxon>Rubripirellula</taxon>
    </lineage>
</organism>
<dbReference type="AlphaFoldDB" id="A0A5C6F147"/>
<evidence type="ECO:0000313" key="7">
    <source>
        <dbReference type="Proteomes" id="UP000317977"/>
    </source>
</evidence>
<evidence type="ECO:0000256" key="1">
    <source>
        <dbReference type="ARBA" id="ARBA00001933"/>
    </source>
</evidence>
<dbReference type="PANTHER" id="PTHR42832">
    <property type="entry name" value="AMINO ACID AMINOTRANSFERASE"/>
    <property type="match status" value="1"/>
</dbReference>
<comment type="cofactor">
    <cofactor evidence="1">
        <name>pyridoxal 5'-phosphate</name>
        <dbReference type="ChEBI" id="CHEBI:597326"/>
    </cofactor>
</comment>
<dbReference type="Gene3D" id="3.90.1150.10">
    <property type="entry name" value="Aspartate Aminotransferase, domain 1"/>
    <property type="match status" value="1"/>
</dbReference>
<evidence type="ECO:0000256" key="2">
    <source>
        <dbReference type="ARBA" id="ARBA00022576"/>
    </source>
</evidence>
<evidence type="ECO:0000256" key="4">
    <source>
        <dbReference type="SAM" id="MobiDB-lite"/>
    </source>
</evidence>
<dbReference type="EMBL" id="SJPX01000002">
    <property type="protein sequence ID" value="TWU55553.1"/>
    <property type="molecule type" value="Genomic_DNA"/>
</dbReference>
<dbReference type="PANTHER" id="PTHR42832:SF3">
    <property type="entry name" value="L-GLUTAMINE--4-(METHYLSULFANYL)-2-OXOBUTANOATE AMINOTRANSFERASE"/>
    <property type="match status" value="1"/>
</dbReference>
<dbReference type="CDD" id="cd00609">
    <property type="entry name" value="AAT_like"/>
    <property type="match status" value="1"/>
</dbReference>
<comment type="caution">
    <text evidence="6">The sequence shown here is derived from an EMBL/GenBank/DDBJ whole genome shotgun (WGS) entry which is preliminary data.</text>
</comment>
<keyword evidence="7" id="KW-1185">Reference proteome</keyword>
<dbReference type="Gene3D" id="3.40.640.10">
    <property type="entry name" value="Type I PLP-dependent aspartate aminotransferase-like (Major domain)"/>
    <property type="match status" value="1"/>
</dbReference>
<dbReference type="EC" id="2.6.1.83" evidence="6"/>
<dbReference type="SUPFAM" id="SSF53383">
    <property type="entry name" value="PLP-dependent transferases"/>
    <property type="match status" value="1"/>
</dbReference>
<feature type="domain" description="Aminotransferase class I/classII large" evidence="5">
    <location>
        <begin position="120"/>
        <end position="456"/>
    </location>
</feature>
<accession>A0A5C6F147</accession>
<keyword evidence="2 6" id="KW-0032">Aminotransferase</keyword>
<dbReference type="Pfam" id="PF00155">
    <property type="entry name" value="Aminotran_1_2"/>
    <property type="match status" value="1"/>
</dbReference>
<name>A0A5C6F147_9BACT</name>
<keyword evidence="3 6" id="KW-0808">Transferase</keyword>
<dbReference type="InterPro" id="IPR050881">
    <property type="entry name" value="LL-DAP_aminotransferase"/>
</dbReference>
<evidence type="ECO:0000259" key="5">
    <source>
        <dbReference type="Pfam" id="PF00155"/>
    </source>
</evidence>